<sequence length="68" mass="7996">MVFRSKGRHFRIEYPHSTGLLPRQTEQFGPRGNFPRIDITRLESSQENHRQGPFNLNTQRPSISETDE</sequence>
<evidence type="ECO:0000313" key="5">
    <source>
        <dbReference type="Proteomes" id="UP000325313"/>
    </source>
</evidence>
<evidence type="ECO:0000313" key="2">
    <source>
        <dbReference type="EMBL" id="KAA1072210.1"/>
    </source>
</evidence>
<organism evidence="3 5">
    <name type="scientific">Puccinia graminis f. sp. tritici</name>
    <dbReference type="NCBI Taxonomy" id="56615"/>
    <lineage>
        <taxon>Eukaryota</taxon>
        <taxon>Fungi</taxon>
        <taxon>Dikarya</taxon>
        <taxon>Basidiomycota</taxon>
        <taxon>Pucciniomycotina</taxon>
        <taxon>Pucciniomycetes</taxon>
        <taxon>Pucciniales</taxon>
        <taxon>Pucciniaceae</taxon>
        <taxon>Puccinia</taxon>
    </lineage>
</organism>
<comment type="caution">
    <text evidence="3">The sequence shown here is derived from an EMBL/GenBank/DDBJ whole genome shotgun (WGS) entry which is preliminary data.</text>
</comment>
<keyword evidence="4" id="KW-1185">Reference proteome</keyword>
<proteinExistence type="predicted"/>
<feature type="compositionally biased region" description="Polar residues" evidence="1">
    <location>
        <begin position="54"/>
        <end position="68"/>
    </location>
</feature>
<accession>A0A5B0MRH1</accession>
<evidence type="ECO:0000313" key="4">
    <source>
        <dbReference type="Proteomes" id="UP000324748"/>
    </source>
</evidence>
<evidence type="ECO:0000256" key="1">
    <source>
        <dbReference type="SAM" id="MobiDB-lite"/>
    </source>
</evidence>
<gene>
    <name evidence="2" type="ORF">PGT21_030414</name>
    <name evidence="3" type="ORF">PGTUg99_007909</name>
</gene>
<reference evidence="4 5" key="1">
    <citation type="submission" date="2019-05" db="EMBL/GenBank/DDBJ databases">
        <title>Emergence of the Ug99 lineage of the wheat stem rust pathogen through somatic hybridization.</title>
        <authorList>
            <person name="Li F."/>
            <person name="Upadhyaya N.M."/>
            <person name="Sperschneider J."/>
            <person name="Matny O."/>
            <person name="Nguyen-Phuc H."/>
            <person name="Mago R."/>
            <person name="Raley C."/>
            <person name="Miller M.E."/>
            <person name="Silverstein K.A.T."/>
            <person name="Henningsen E."/>
            <person name="Hirsch C.D."/>
            <person name="Visser B."/>
            <person name="Pretorius Z.A."/>
            <person name="Steffenson B.J."/>
            <person name="Schwessinger B."/>
            <person name="Dodds P.N."/>
            <person name="Figueroa M."/>
        </authorList>
    </citation>
    <scope>NUCLEOTIDE SEQUENCE [LARGE SCALE GENOMIC DNA]</scope>
    <source>
        <strain evidence="2">21-0</strain>
        <strain evidence="3 5">Ug99</strain>
    </source>
</reference>
<dbReference type="AlphaFoldDB" id="A0A5B0MRH1"/>
<feature type="region of interest" description="Disordered" evidence="1">
    <location>
        <begin position="42"/>
        <end position="68"/>
    </location>
</feature>
<name>A0A5B0MRH1_PUCGR</name>
<dbReference type="Proteomes" id="UP000325313">
    <property type="component" value="Unassembled WGS sequence"/>
</dbReference>
<evidence type="ECO:0000313" key="3">
    <source>
        <dbReference type="EMBL" id="KAA1078530.1"/>
    </source>
</evidence>
<dbReference type="Proteomes" id="UP000324748">
    <property type="component" value="Unassembled WGS sequence"/>
</dbReference>
<dbReference type="EMBL" id="VSWC01000170">
    <property type="protein sequence ID" value="KAA1072210.1"/>
    <property type="molecule type" value="Genomic_DNA"/>
</dbReference>
<dbReference type="EMBL" id="VDEP01000450">
    <property type="protein sequence ID" value="KAA1078530.1"/>
    <property type="molecule type" value="Genomic_DNA"/>
</dbReference>
<protein>
    <submittedName>
        <fullName evidence="3">Uncharacterized protein</fullName>
    </submittedName>
</protein>